<evidence type="ECO:0000256" key="2">
    <source>
        <dbReference type="ARBA" id="ARBA00022679"/>
    </source>
</evidence>
<evidence type="ECO:0000256" key="1">
    <source>
        <dbReference type="ARBA" id="ARBA00005380"/>
    </source>
</evidence>
<keyword evidence="2 6" id="KW-0808">Transferase</keyword>
<keyword evidence="9" id="KW-1185">Reference proteome</keyword>
<dbReference type="GO" id="GO:0005988">
    <property type="term" value="P:lactose metabolic process"/>
    <property type="evidence" value="ECO:0007669"/>
    <property type="project" value="UniProtKB-KW"/>
</dbReference>
<dbReference type="NCBIfam" id="TIGR03168">
    <property type="entry name" value="1-PFK"/>
    <property type="match status" value="1"/>
</dbReference>
<comment type="similarity">
    <text evidence="1">Belongs to the carbohydrate kinase pfkB family.</text>
</comment>
<proteinExistence type="inferred from homology"/>
<dbReference type="SUPFAM" id="SSF53613">
    <property type="entry name" value="Ribokinase-like"/>
    <property type="match status" value="1"/>
</dbReference>
<dbReference type="GO" id="GO:0005829">
    <property type="term" value="C:cytosol"/>
    <property type="evidence" value="ECO:0007669"/>
    <property type="project" value="TreeGrafter"/>
</dbReference>
<dbReference type="Pfam" id="PF00294">
    <property type="entry name" value="PfkB"/>
    <property type="match status" value="1"/>
</dbReference>
<dbReference type="InterPro" id="IPR029056">
    <property type="entry name" value="Ribokinase-like"/>
</dbReference>
<dbReference type="AlphaFoldDB" id="A0A4Z0YEQ5"/>
<comment type="caution">
    <text evidence="8">The sequence shown here is derived from an EMBL/GenBank/DDBJ whole genome shotgun (WGS) entry which is preliminary data.</text>
</comment>
<reference evidence="8 9" key="1">
    <citation type="submission" date="2019-04" db="EMBL/GenBank/DDBJ databases">
        <authorList>
            <person name="Poehlein A."/>
            <person name="Bengelsdorf F.R."/>
            <person name="Duerre P."/>
            <person name="Daniel R."/>
        </authorList>
    </citation>
    <scope>NUCLEOTIDE SEQUENCE [LARGE SCALE GENOMIC DNA]</scope>
    <source>
        <strain evidence="8 9">BS-1</strain>
    </source>
</reference>
<feature type="domain" description="Carbohydrate kinase PfkB" evidence="7">
    <location>
        <begin position="6"/>
        <end position="290"/>
    </location>
</feature>
<dbReference type="FunFam" id="3.40.1190.20:FF:000001">
    <property type="entry name" value="Phosphofructokinase"/>
    <property type="match status" value="1"/>
</dbReference>
<evidence type="ECO:0000256" key="5">
    <source>
        <dbReference type="ARBA" id="ARBA00022840"/>
    </source>
</evidence>
<dbReference type="PANTHER" id="PTHR46566">
    <property type="entry name" value="1-PHOSPHOFRUCTOKINASE-RELATED"/>
    <property type="match status" value="1"/>
</dbReference>
<comment type="similarity">
    <text evidence="6">Belongs to the carbohydrate kinase PfkB family. LacC subfamily.</text>
</comment>
<dbReference type="GO" id="GO:0008662">
    <property type="term" value="F:1-phosphofructokinase activity"/>
    <property type="evidence" value="ECO:0007669"/>
    <property type="project" value="InterPro"/>
</dbReference>
<sequence>MILTVTLNASVDKMYMVDEVKLNSVMRVRQAIPTAGGKGLNVSRVAAAFGEKVLATGFLGGFSGEYIQSLLEKDGIASDFVKIEGETRSCINVVDLATGKHTEFLEPGAKVSGAEQQAFLERYKKYLPLCSVTVLSGSLPQGVSAEYYGMLISLAKEQGKKVILDTSGEPLKQSLVFRPTLIKPNADEIRQLCDLPDVSLESLQRAAFVLNRRGIANVIISLGEKGSLAACEEGIFLCDSPCVDVVNTVGCGDSMVAGFAVGLARGYSFEDTLRIGVAAAAANAATITTGSIRPEDLQQLRPLVNIRRLDDI</sequence>
<evidence type="ECO:0000259" key="7">
    <source>
        <dbReference type="Pfam" id="PF00294"/>
    </source>
</evidence>
<dbReference type="Gene3D" id="3.40.1190.20">
    <property type="match status" value="1"/>
</dbReference>
<dbReference type="PANTHER" id="PTHR46566:SF5">
    <property type="entry name" value="1-PHOSPHOFRUCTOKINASE"/>
    <property type="match status" value="1"/>
</dbReference>
<evidence type="ECO:0000256" key="4">
    <source>
        <dbReference type="ARBA" id="ARBA00022777"/>
    </source>
</evidence>
<dbReference type="UniPathway" id="UPA00704">
    <property type="reaction ID" value="UER00715"/>
</dbReference>
<dbReference type="Proteomes" id="UP000297714">
    <property type="component" value="Unassembled WGS sequence"/>
</dbReference>
<dbReference type="NCBIfam" id="TIGR03828">
    <property type="entry name" value="pfkB"/>
    <property type="match status" value="1"/>
</dbReference>
<dbReference type="RefSeq" id="WP_135661086.1">
    <property type="nucleotide sequence ID" value="NZ_SRMQ01000017.1"/>
</dbReference>
<gene>
    <name evidence="8" type="primary">lacC_4</name>
    <name evidence="8" type="ORF">CAGA_24010</name>
</gene>
<evidence type="ECO:0000256" key="6">
    <source>
        <dbReference type="PIRNR" id="PIRNR000535"/>
    </source>
</evidence>
<keyword evidence="5 6" id="KW-0067">ATP-binding</keyword>
<keyword evidence="3 6" id="KW-0547">Nucleotide-binding</keyword>
<dbReference type="GO" id="GO:2001059">
    <property type="term" value="P:D-tagatose 6-phosphate catabolic process"/>
    <property type="evidence" value="ECO:0007669"/>
    <property type="project" value="UniProtKB-UniPathway"/>
</dbReference>
<dbReference type="GO" id="GO:0016052">
    <property type="term" value="P:carbohydrate catabolic process"/>
    <property type="evidence" value="ECO:0007669"/>
    <property type="project" value="UniProtKB-ARBA"/>
</dbReference>
<name>A0A4Z0YEQ5_9FIRM</name>
<organism evidence="8 9">
    <name type="scientific">Caproiciproducens galactitolivorans</name>
    <dbReference type="NCBI Taxonomy" id="642589"/>
    <lineage>
        <taxon>Bacteria</taxon>
        <taxon>Bacillati</taxon>
        <taxon>Bacillota</taxon>
        <taxon>Clostridia</taxon>
        <taxon>Eubacteriales</taxon>
        <taxon>Acutalibacteraceae</taxon>
        <taxon>Caproiciproducens</taxon>
    </lineage>
</organism>
<dbReference type="GO" id="GO:0005524">
    <property type="term" value="F:ATP binding"/>
    <property type="evidence" value="ECO:0007669"/>
    <property type="project" value="UniProtKB-KW"/>
</dbReference>
<dbReference type="OrthoDB" id="9801219at2"/>
<dbReference type="PIRSF" id="PIRSF000535">
    <property type="entry name" value="1PFK/6PFK/LacC"/>
    <property type="match status" value="1"/>
</dbReference>
<dbReference type="EMBL" id="SRMQ01000017">
    <property type="protein sequence ID" value="TGJ75452.1"/>
    <property type="molecule type" value="Genomic_DNA"/>
</dbReference>
<dbReference type="GO" id="GO:0009024">
    <property type="term" value="F:tagatose-6-phosphate kinase activity"/>
    <property type="evidence" value="ECO:0007669"/>
    <property type="project" value="UniProtKB-EC"/>
</dbReference>
<evidence type="ECO:0000256" key="3">
    <source>
        <dbReference type="ARBA" id="ARBA00022741"/>
    </source>
</evidence>
<evidence type="ECO:0000313" key="9">
    <source>
        <dbReference type="Proteomes" id="UP000297714"/>
    </source>
</evidence>
<dbReference type="EC" id="2.7.1.144" evidence="6"/>
<comment type="catalytic activity">
    <reaction evidence="6">
        <text>D-tagatofuranose 6-phosphate + ATP = D-tagatofuranose 1,6-bisphosphate + ADP + H(+)</text>
        <dbReference type="Rhea" id="RHEA:12420"/>
        <dbReference type="ChEBI" id="CHEBI:15378"/>
        <dbReference type="ChEBI" id="CHEBI:30616"/>
        <dbReference type="ChEBI" id="CHEBI:58694"/>
        <dbReference type="ChEBI" id="CHEBI:58695"/>
        <dbReference type="ChEBI" id="CHEBI:456216"/>
        <dbReference type="EC" id="2.7.1.144"/>
    </reaction>
</comment>
<comment type="pathway">
    <text evidence="6">Carbohydrate metabolism; D-tagatose 6-phosphate degradation; D-glyceraldehyde 3-phosphate and glycerone phosphate from D-tagatose 6-phosphate: step 1/2.</text>
</comment>
<evidence type="ECO:0000313" key="8">
    <source>
        <dbReference type="EMBL" id="TGJ75452.1"/>
    </source>
</evidence>
<dbReference type="CDD" id="cd01164">
    <property type="entry name" value="FruK_PfkB_like"/>
    <property type="match status" value="1"/>
</dbReference>
<dbReference type="InterPro" id="IPR017583">
    <property type="entry name" value="Tagatose/fructose_Pkinase"/>
</dbReference>
<protein>
    <recommendedName>
        <fullName evidence="6">Tagatose-6-phosphate kinase</fullName>
        <ecNumber evidence="6">2.7.1.144</ecNumber>
    </recommendedName>
</protein>
<dbReference type="InterPro" id="IPR022463">
    <property type="entry name" value="1-PFruKinase"/>
</dbReference>
<keyword evidence="4 8" id="KW-0418">Kinase</keyword>
<dbReference type="InterPro" id="IPR011611">
    <property type="entry name" value="PfkB_dom"/>
</dbReference>
<keyword evidence="6" id="KW-0423">Lactose metabolism</keyword>
<accession>A0A4Z0YEQ5</accession>
<dbReference type="GO" id="GO:0044281">
    <property type="term" value="P:small molecule metabolic process"/>
    <property type="evidence" value="ECO:0007669"/>
    <property type="project" value="UniProtKB-ARBA"/>
</dbReference>